<dbReference type="InterPro" id="IPR019970">
    <property type="entry name" value="Ribosomall_uL4-arc"/>
</dbReference>
<evidence type="ECO:0000313" key="9">
    <source>
        <dbReference type="EMBL" id="MAG22005.1"/>
    </source>
</evidence>
<gene>
    <name evidence="9" type="ORF">CL943_01690</name>
</gene>
<dbReference type="GO" id="GO:0019843">
    <property type="term" value="F:rRNA binding"/>
    <property type="evidence" value="ECO:0007669"/>
    <property type="project" value="UniProtKB-KW"/>
</dbReference>
<dbReference type="PANTHER" id="PTHR19431">
    <property type="entry name" value="60S RIBOSOMAL PROTEIN L4"/>
    <property type="match status" value="1"/>
</dbReference>
<evidence type="ECO:0000256" key="6">
    <source>
        <dbReference type="ARBA" id="ARBA00035462"/>
    </source>
</evidence>
<sequence>MKAAVFSVEGKQLREIELPKVFDESLNKELIKRAVLSIQSKRKQPKGTKKKAGRDNTAEQRGKRSLPQSERTTNVGKARLPRFKNRRHLLYGRVGKVPQAVGGVRAHPPKSEKVQAEEINKKEKRKALRSAIGASINRELVEKRHVLDEKVKLPIIVEDKFADFEKTKDITKSCETLNILVDLENAKSKRRPRAGKGKQRGRTKKQKISILIVTKDNAKVYKAARNIPGVEISGVDSLNVELFAPGCEPGRLVVWTEDALKALGEKA</sequence>
<evidence type="ECO:0000256" key="1">
    <source>
        <dbReference type="ARBA" id="ARBA00010528"/>
    </source>
</evidence>
<evidence type="ECO:0000256" key="3">
    <source>
        <dbReference type="ARBA" id="ARBA00022884"/>
    </source>
</evidence>
<feature type="compositionally biased region" description="Polar residues" evidence="8">
    <location>
        <begin position="66"/>
        <end position="75"/>
    </location>
</feature>
<feature type="region of interest" description="Disordered" evidence="8">
    <location>
        <begin position="37"/>
        <end position="79"/>
    </location>
</feature>
<organism evidence="9 10">
    <name type="scientific">Candidatus Iainarchaeum sp</name>
    <dbReference type="NCBI Taxonomy" id="3101447"/>
    <lineage>
        <taxon>Archaea</taxon>
        <taxon>Candidatus Iainarchaeota</taxon>
        <taxon>Candidatus Iainarchaeia</taxon>
        <taxon>Candidatus Iainarchaeales</taxon>
        <taxon>Candidatus Iainarchaeaceae</taxon>
        <taxon>Candidatus Iainarchaeum</taxon>
    </lineage>
</organism>
<feature type="compositionally biased region" description="Basic and acidic residues" evidence="8">
    <location>
        <begin position="53"/>
        <end position="62"/>
    </location>
</feature>
<dbReference type="GO" id="GO:1990904">
    <property type="term" value="C:ribonucleoprotein complex"/>
    <property type="evidence" value="ECO:0007669"/>
    <property type="project" value="UniProtKB-KW"/>
</dbReference>
<keyword evidence="5" id="KW-0687">Ribonucleoprotein</keyword>
<dbReference type="AlphaFoldDB" id="A0A2D6M0R4"/>
<proteinExistence type="inferred from homology"/>
<keyword evidence="2" id="KW-0699">rRNA-binding</keyword>
<dbReference type="Gene3D" id="3.40.1370.10">
    <property type="match status" value="1"/>
</dbReference>
<dbReference type="GO" id="GO:0006412">
    <property type="term" value="P:translation"/>
    <property type="evidence" value="ECO:0007669"/>
    <property type="project" value="InterPro"/>
</dbReference>
<evidence type="ECO:0000256" key="7">
    <source>
        <dbReference type="NCBIfam" id="TIGR03672"/>
    </source>
</evidence>
<dbReference type="GO" id="GO:0005840">
    <property type="term" value="C:ribosome"/>
    <property type="evidence" value="ECO:0007669"/>
    <property type="project" value="UniProtKB-KW"/>
</dbReference>
<evidence type="ECO:0000256" key="2">
    <source>
        <dbReference type="ARBA" id="ARBA00022730"/>
    </source>
</evidence>
<evidence type="ECO:0000256" key="5">
    <source>
        <dbReference type="ARBA" id="ARBA00023274"/>
    </source>
</evidence>
<dbReference type="InterPro" id="IPR023574">
    <property type="entry name" value="Ribosomal_uL4_dom_sf"/>
</dbReference>
<evidence type="ECO:0000313" key="10">
    <source>
        <dbReference type="Proteomes" id="UP000226592"/>
    </source>
</evidence>
<dbReference type="Proteomes" id="UP000226592">
    <property type="component" value="Unassembled WGS sequence"/>
</dbReference>
<reference evidence="10" key="1">
    <citation type="submission" date="2017-09" db="EMBL/GenBank/DDBJ databases">
        <title>The Reconstruction of 2,631 Draft Metagenome-Assembled Genomes from the Global Oceans.</title>
        <authorList>
            <person name="Tully B.J."/>
            <person name="Graham E.D."/>
            <person name="Heidelberg J.F."/>
        </authorList>
    </citation>
    <scope>NUCLEOTIDE SEQUENCE [LARGE SCALE GENOMIC DNA]</scope>
</reference>
<dbReference type="InterPro" id="IPR045240">
    <property type="entry name" value="Ribosomal_uL4_euk/arch"/>
</dbReference>
<comment type="similarity">
    <text evidence="1">Belongs to the universal ribosomal protein uL4 family.</text>
</comment>
<accession>A0A2D6M0R4</accession>
<dbReference type="SUPFAM" id="SSF52166">
    <property type="entry name" value="Ribosomal protein L4"/>
    <property type="match status" value="1"/>
</dbReference>
<evidence type="ECO:0000256" key="4">
    <source>
        <dbReference type="ARBA" id="ARBA00022980"/>
    </source>
</evidence>
<dbReference type="GO" id="GO:0003735">
    <property type="term" value="F:structural constituent of ribosome"/>
    <property type="evidence" value="ECO:0007669"/>
    <property type="project" value="InterPro"/>
</dbReference>
<dbReference type="EMBL" id="NZBU01000005">
    <property type="protein sequence ID" value="MAG22005.1"/>
    <property type="molecule type" value="Genomic_DNA"/>
</dbReference>
<protein>
    <recommendedName>
        <fullName evidence="6 7">50S ribosomal protein L4</fullName>
    </recommendedName>
</protein>
<keyword evidence="4 9" id="KW-0689">Ribosomal protein</keyword>
<dbReference type="NCBIfam" id="TIGR03672">
    <property type="entry name" value="rpl4p_arch"/>
    <property type="match status" value="1"/>
</dbReference>
<keyword evidence="3" id="KW-0694">RNA-binding</keyword>
<comment type="caution">
    <text evidence="9">The sequence shown here is derived from an EMBL/GenBank/DDBJ whole genome shotgun (WGS) entry which is preliminary data.</text>
</comment>
<feature type="compositionally biased region" description="Basic residues" evidence="8">
    <location>
        <begin position="40"/>
        <end position="52"/>
    </location>
</feature>
<evidence type="ECO:0000256" key="8">
    <source>
        <dbReference type="SAM" id="MobiDB-lite"/>
    </source>
</evidence>
<name>A0A2D6M0R4_9ARCH</name>
<dbReference type="Pfam" id="PF00573">
    <property type="entry name" value="Ribosomal_L4"/>
    <property type="match status" value="1"/>
</dbReference>
<dbReference type="InterPro" id="IPR002136">
    <property type="entry name" value="Ribosomal_uL4"/>
</dbReference>